<dbReference type="PANTHER" id="PTHR10010">
    <property type="entry name" value="SOLUTE CARRIER FAMILY 34 SODIUM PHOSPHATE , MEMBER 2-RELATED"/>
    <property type="match status" value="1"/>
</dbReference>
<evidence type="ECO:0000313" key="8">
    <source>
        <dbReference type="Proteomes" id="UP000243688"/>
    </source>
</evidence>
<proteinExistence type="predicted"/>
<protein>
    <submittedName>
        <fullName evidence="7">Sodium:phosphate symporter</fullName>
    </submittedName>
</protein>
<evidence type="ECO:0000256" key="1">
    <source>
        <dbReference type="ARBA" id="ARBA00004651"/>
    </source>
</evidence>
<sequence>MGAAVFVPLAAGMTLFLAGLRVMEFALHRWAGGWLSRALETFTKTPLRGLVSGTVLTAAVQSSTAVTVMTVGLVNAGVLRFPQTLGVILGANVGTCLTTELIGISPDRFAAPLLVAGAALWAASIAAAQTRLGRAAYRRVRSAGFAALALVGFAAILYGMNLMTSIVPALESGALFQSFVELASQSALLGVVAGAALTAVVQSSAAVIGLAMGLAEGGAIDVPLGIAVTLGANIGTCSTALLAAFGGSRASRFVAWTHVWLNVAGTILFYPFIGQLAQWTALLADDPAVRIAHAQTIFNVVCSLVALPVCYLPAVRKMRPDDRP</sequence>
<evidence type="ECO:0000256" key="6">
    <source>
        <dbReference type="SAM" id="Phobius"/>
    </source>
</evidence>
<feature type="transmembrane region" description="Helical" evidence="6">
    <location>
        <begin position="253"/>
        <end position="273"/>
    </location>
</feature>
<feature type="transmembrane region" description="Helical" evidence="6">
    <location>
        <begin position="54"/>
        <end position="78"/>
    </location>
</feature>
<feature type="transmembrane region" description="Helical" evidence="6">
    <location>
        <begin position="224"/>
        <end position="246"/>
    </location>
</feature>
<feature type="transmembrane region" description="Helical" evidence="6">
    <location>
        <begin position="109"/>
        <end position="128"/>
    </location>
</feature>
<keyword evidence="2" id="KW-1003">Cell membrane</keyword>
<evidence type="ECO:0000256" key="3">
    <source>
        <dbReference type="ARBA" id="ARBA00022692"/>
    </source>
</evidence>
<evidence type="ECO:0000256" key="2">
    <source>
        <dbReference type="ARBA" id="ARBA00022475"/>
    </source>
</evidence>
<feature type="transmembrane region" description="Helical" evidence="6">
    <location>
        <begin position="140"/>
        <end position="160"/>
    </location>
</feature>
<dbReference type="Proteomes" id="UP000243688">
    <property type="component" value="Unassembled WGS sequence"/>
</dbReference>
<feature type="transmembrane region" description="Helical" evidence="6">
    <location>
        <begin position="293"/>
        <end position="314"/>
    </location>
</feature>
<keyword evidence="3 6" id="KW-0812">Transmembrane</keyword>
<comment type="caution">
    <text evidence="7">The sequence shown here is derived from an EMBL/GenBank/DDBJ whole genome shotgun (WGS) entry which is preliminary data.</text>
</comment>
<keyword evidence="4 6" id="KW-1133">Transmembrane helix</keyword>
<organism evidence="7 8">
    <name type="scientific">Candidatus Reconcilbacillus cellulovorans</name>
    <dbReference type="NCBI Taxonomy" id="1906605"/>
    <lineage>
        <taxon>Bacteria</taxon>
        <taxon>Bacillati</taxon>
        <taxon>Bacillota</taxon>
        <taxon>Bacilli</taxon>
        <taxon>Bacillales</taxon>
        <taxon>Paenibacillaceae</taxon>
        <taxon>Candidatus Reconcilbacillus</taxon>
    </lineage>
</organism>
<dbReference type="InterPro" id="IPR003841">
    <property type="entry name" value="Na/Pi_transpt"/>
</dbReference>
<evidence type="ECO:0000313" key="7">
    <source>
        <dbReference type="EMBL" id="PDO10290.1"/>
    </source>
</evidence>
<dbReference type="GO" id="GO:0044341">
    <property type="term" value="P:sodium-dependent phosphate transport"/>
    <property type="evidence" value="ECO:0007669"/>
    <property type="project" value="InterPro"/>
</dbReference>
<dbReference type="NCBIfam" id="NF037997">
    <property type="entry name" value="Na_Pi_symport"/>
    <property type="match status" value="1"/>
</dbReference>
<evidence type="ECO:0000256" key="5">
    <source>
        <dbReference type="ARBA" id="ARBA00023136"/>
    </source>
</evidence>
<accession>A0A2A6DZH6</accession>
<dbReference type="GO" id="GO:0005436">
    <property type="term" value="F:sodium:phosphate symporter activity"/>
    <property type="evidence" value="ECO:0007669"/>
    <property type="project" value="InterPro"/>
</dbReference>
<feature type="transmembrane region" description="Helical" evidence="6">
    <location>
        <begin position="85"/>
        <end position="103"/>
    </location>
</feature>
<reference evidence="7 8" key="1">
    <citation type="submission" date="2016-12" db="EMBL/GenBank/DDBJ databases">
        <title>Candidatus Reconcilibacillus cellulovorans genome.</title>
        <authorList>
            <person name="Kolinko S."/>
            <person name="Wu Y.-W."/>
            <person name="Tachea F."/>
            <person name="Denzel E."/>
            <person name="Hiras J."/>
            <person name="Baecker N."/>
            <person name="Chan L.J."/>
            <person name="Eichorst S.A."/>
            <person name="Frey D."/>
            <person name="Adams P.D."/>
            <person name="Pray T."/>
            <person name="Tanjore D."/>
            <person name="Petzold C.J."/>
            <person name="Gladden J.M."/>
            <person name="Simmons B.A."/>
            <person name="Singer S.W."/>
        </authorList>
    </citation>
    <scope>NUCLEOTIDE SEQUENCE [LARGE SCALE GENOMIC DNA]</scope>
    <source>
        <strain evidence="7">JTherm</strain>
    </source>
</reference>
<comment type="subcellular location">
    <subcellularLocation>
        <location evidence="1">Cell membrane</location>
        <topology evidence="1">Multi-pass membrane protein</topology>
    </subcellularLocation>
</comment>
<dbReference type="Pfam" id="PF02690">
    <property type="entry name" value="Na_Pi_cotrans"/>
    <property type="match status" value="1"/>
</dbReference>
<evidence type="ECO:0000256" key="4">
    <source>
        <dbReference type="ARBA" id="ARBA00022989"/>
    </source>
</evidence>
<dbReference type="PANTHER" id="PTHR10010:SF46">
    <property type="entry name" value="SODIUM-DEPENDENT PHOSPHATE TRANSPORT PROTEIN 2B"/>
    <property type="match status" value="1"/>
</dbReference>
<gene>
    <name evidence="7" type="ORF">BLM47_08020</name>
</gene>
<name>A0A2A6DZH6_9BACL</name>
<keyword evidence="5 6" id="KW-0472">Membrane</keyword>
<dbReference type="EMBL" id="MOXJ01000016">
    <property type="protein sequence ID" value="PDO10290.1"/>
    <property type="molecule type" value="Genomic_DNA"/>
</dbReference>
<dbReference type="GO" id="GO:0005886">
    <property type="term" value="C:plasma membrane"/>
    <property type="evidence" value="ECO:0007669"/>
    <property type="project" value="UniProtKB-SubCell"/>
</dbReference>
<dbReference type="AlphaFoldDB" id="A0A2A6DZH6"/>